<dbReference type="Proteomes" id="UP000621516">
    <property type="component" value="Unassembled WGS sequence"/>
</dbReference>
<evidence type="ECO:0000313" key="3">
    <source>
        <dbReference type="Proteomes" id="UP000621516"/>
    </source>
</evidence>
<name>A0A8J6PTM6_9FLAO</name>
<protein>
    <submittedName>
        <fullName evidence="2">T9SS type B sorting domain-containing protein</fullName>
    </submittedName>
</protein>
<evidence type="ECO:0000313" key="2">
    <source>
        <dbReference type="EMBL" id="MBD0824059.1"/>
    </source>
</evidence>
<gene>
    <name evidence="2" type="ORF">ICJ85_08485</name>
</gene>
<dbReference type="EMBL" id="JACVXD010000003">
    <property type="protein sequence ID" value="MBD0824059.1"/>
    <property type="molecule type" value="Genomic_DNA"/>
</dbReference>
<dbReference type="SUPFAM" id="SSF101898">
    <property type="entry name" value="NHL repeat"/>
    <property type="match status" value="1"/>
</dbReference>
<reference evidence="2 3" key="1">
    <citation type="journal article" date="2018" name="J. Microbiol.">
        <title>Aestuariibaculum marinum sp. nov., a marine bacterium isolated from seawater in South Korea.</title>
        <authorList>
            <person name="Choi J."/>
            <person name="Lee D."/>
            <person name="Jang J.H."/>
            <person name="Cha S."/>
            <person name="Seo T."/>
        </authorList>
    </citation>
    <scope>NUCLEOTIDE SEQUENCE [LARGE SCALE GENOMIC DNA]</scope>
    <source>
        <strain evidence="2 3">IP7</strain>
    </source>
</reference>
<sequence length="908" mass="101252">MIKKIATLLICLNGLLGFSQSEASNWFFGDNAGIRFNPDGTITEQTNSKLSTTEGCATISDANGNLLFYTDGVSVWNKNHNRMPNGFGLYGDSSSTQSAIVVPQPENPNIYYIFTVDTSVGRNDPDYGFNYSIVDMSLELGLGNVTTKNSRLLSNCSEKVTAVVKDCVSQSIWVITFAPDRTEFIDTYYAYEVSTNGLNTTPVKSAFATNIEDKRGYLKLSPEGTKLVSANGRYGLFIYDFDKTTGVVSNETRIGISFSKNGQKPQVSYGVEFSPNSELLYITSYYETTEEEGFNPIYQYGALLQYDVTAPNISSSEVVLDHRQTYRGALQLGPNGKIYRSMNRSYNQGLPYLSVINSPNNKGVASNYTHNALQLSRNGRQGLPPFITSFFSQKIDIIGYTDTFSTELELCEGGTYTLQAPEIPGATYIWSYNGQEITHTDYFLEVNKGGVYSVFIDPNTGECDKTLEGVANVIYNDNPVGFDYTLTQCDEDGIQGGFTRFNLTEASAYLTGNNPDLDVEFYKDASLTDSIDVPESYNFNADVPEPVYGKVYNKVTNCFDTSTLTLQVSTTQIPDFSATPLCDELNSEDGLNTFYLDDISTELRSTNNISTSSIKYYKTYADALLEQNPLGSSFENTTPYNQTIYSRIENDNSCFGINKIFLSVNKIPKVEPEDHKLYCLNTYPETITINAGMLNDNPDNYTYTWSNGATTHDIAINQPGIYTVTISNSANCSKERTVTVEASNIATIDNINVKDASNNNSITTVVSGEGLYEFALYNENNILVTDYQESNVFNNVRPGIYQVYIRDIKNNCGMVYQSVSVIGFPKVFTPNNDGFNDTWQVYGTSDMFQPNSKIQIFDRYGKLLKELTPLNAGWDGNFNGKQLPNDDYWFFVTLQDGRIFKDHFTLKR</sequence>
<organism evidence="2 3">
    <name type="scientific">Aestuariibaculum marinum</name>
    <dbReference type="NCBI Taxonomy" id="2683592"/>
    <lineage>
        <taxon>Bacteria</taxon>
        <taxon>Pseudomonadati</taxon>
        <taxon>Bacteroidota</taxon>
        <taxon>Flavobacteriia</taxon>
        <taxon>Flavobacteriales</taxon>
        <taxon>Flavobacteriaceae</taxon>
    </lineage>
</organism>
<comment type="caution">
    <text evidence="2">The sequence shown here is derived from an EMBL/GenBank/DDBJ whole genome shotgun (WGS) entry which is preliminary data.</text>
</comment>
<dbReference type="NCBIfam" id="TIGR04131">
    <property type="entry name" value="Bac_Flav_CTERM"/>
    <property type="match status" value="1"/>
</dbReference>
<proteinExistence type="predicted"/>
<keyword evidence="1" id="KW-0732">Signal</keyword>
<dbReference type="RefSeq" id="WP_188223364.1">
    <property type="nucleotide sequence ID" value="NZ_JACVXD010000003.1"/>
</dbReference>
<dbReference type="Pfam" id="PF13585">
    <property type="entry name" value="CHU_C"/>
    <property type="match status" value="1"/>
</dbReference>
<dbReference type="InterPro" id="IPR026341">
    <property type="entry name" value="T9SS_type_B"/>
</dbReference>
<evidence type="ECO:0000256" key="1">
    <source>
        <dbReference type="SAM" id="SignalP"/>
    </source>
</evidence>
<accession>A0A8J6PTM6</accession>
<dbReference type="AlphaFoldDB" id="A0A8J6PTM6"/>
<keyword evidence="3" id="KW-1185">Reference proteome</keyword>
<feature type="signal peptide" evidence="1">
    <location>
        <begin position="1"/>
        <end position="23"/>
    </location>
</feature>
<feature type="chain" id="PRO_5035239597" evidence="1">
    <location>
        <begin position="24"/>
        <end position="908"/>
    </location>
</feature>